<keyword evidence="4" id="KW-0028">Amino-acid biosynthesis</keyword>
<evidence type="ECO:0000313" key="14">
    <source>
        <dbReference type="Proteomes" id="UP000252174"/>
    </source>
</evidence>
<dbReference type="PANTHER" id="PTHR45754:SF3">
    <property type="entry name" value="METHYLENETETRAHYDROFOLATE REDUCTASE (NADPH)"/>
    <property type="match status" value="1"/>
</dbReference>
<protein>
    <recommendedName>
        <fullName evidence="12">Methylenetetrahydrofolate reductase</fullName>
        <ecNumber evidence="12">1.5.1.54</ecNumber>
    </recommendedName>
</protein>
<evidence type="ECO:0000313" key="13">
    <source>
        <dbReference type="EMBL" id="RCX08155.1"/>
    </source>
</evidence>
<dbReference type="GO" id="GO:0005829">
    <property type="term" value="C:cytosol"/>
    <property type="evidence" value="ECO:0007669"/>
    <property type="project" value="InterPro"/>
</dbReference>
<keyword evidence="5 12" id="KW-0285">Flavoprotein</keyword>
<evidence type="ECO:0000256" key="3">
    <source>
        <dbReference type="ARBA" id="ARBA00006743"/>
    </source>
</evidence>
<evidence type="ECO:0000256" key="11">
    <source>
        <dbReference type="ARBA" id="ARBA00048628"/>
    </source>
</evidence>
<keyword evidence="6 12" id="KW-0274">FAD</keyword>
<evidence type="ECO:0000256" key="9">
    <source>
        <dbReference type="ARBA" id="ARBA00023167"/>
    </source>
</evidence>
<dbReference type="GO" id="GO:0071949">
    <property type="term" value="F:FAD binding"/>
    <property type="evidence" value="ECO:0007669"/>
    <property type="project" value="TreeGrafter"/>
</dbReference>
<dbReference type="EC" id="1.5.1.54" evidence="12"/>
<comment type="similarity">
    <text evidence="3 12">Belongs to the methylenetetrahydrofolate reductase family.</text>
</comment>
<keyword evidence="7 12" id="KW-0560">Oxidoreductase</keyword>
<evidence type="ECO:0000256" key="2">
    <source>
        <dbReference type="ARBA" id="ARBA00004777"/>
    </source>
</evidence>
<name>A0A369AGC2_9BURK</name>
<proteinExistence type="inferred from homology"/>
<sequence>MTARPPPPMKQATHEASARLPLSFEFFPPKTPEGVEKLRTVRRALYALAPEFCSVTYGAGGSTHEGSFATVREILAEGVPAAAHFSCIGATRASVRAQLQELQAMGVRRLVALRGDLPSGYGLGGEFHYASELVEFIRAETGRHFHIEVAAYPETHPQARSPAADLQAFAAKLRAGADSAITQYFYNADAYFRFVDEVQRLGADVARVPIVPGIMPITGAAQLLRFSDACGAEVPRWIRLRLQAFGDDTASIKAFGLDVVAALCERLIAGGAPALHFYTMNQSAPTLAICARLQGAQQG</sequence>
<comment type="pathway">
    <text evidence="10">Amino-acid biosynthesis; L-methionine biosynthesis via de novo pathway.</text>
</comment>
<dbReference type="GO" id="GO:0106312">
    <property type="term" value="F:methylenetetrahydrofolate reductase (NADH) activity"/>
    <property type="evidence" value="ECO:0007669"/>
    <property type="project" value="UniProtKB-EC"/>
</dbReference>
<dbReference type="SUPFAM" id="SSF51730">
    <property type="entry name" value="FAD-linked oxidoreductase"/>
    <property type="match status" value="1"/>
</dbReference>
<dbReference type="GO" id="GO:0035999">
    <property type="term" value="P:tetrahydrofolate interconversion"/>
    <property type="evidence" value="ECO:0007669"/>
    <property type="project" value="UniProtKB-UniPathway"/>
</dbReference>
<evidence type="ECO:0000256" key="1">
    <source>
        <dbReference type="ARBA" id="ARBA00001974"/>
    </source>
</evidence>
<evidence type="ECO:0000256" key="4">
    <source>
        <dbReference type="ARBA" id="ARBA00022605"/>
    </source>
</evidence>
<dbReference type="UniPathway" id="UPA00193"/>
<dbReference type="PANTHER" id="PTHR45754">
    <property type="entry name" value="METHYLENETETRAHYDROFOLATE REDUCTASE"/>
    <property type="match status" value="1"/>
</dbReference>
<evidence type="ECO:0000256" key="8">
    <source>
        <dbReference type="ARBA" id="ARBA00023027"/>
    </source>
</evidence>
<keyword evidence="8" id="KW-0520">NAD</keyword>
<dbReference type="CDD" id="cd00537">
    <property type="entry name" value="MTHFR"/>
    <property type="match status" value="1"/>
</dbReference>
<gene>
    <name evidence="13" type="ORF">DFR45_11066</name>
</gene>
<evidence type="ECO:0000256" key="6">
    <source>
        <dbReference type="ARBA" id="ARBA00022827"/>
    </source>
</evidence>
<comment type="caution">
    <text evidence="13">The sequence shown here is derived from an EMBL/GenBank/DDBJ whole genome shotgun (WGS) entry which is preliminary data.</text>
</comment>
<dbReference type="EMBL" id="QPJU01000010">
    <property type="protein sequence ID" value="RCX08155.1"/>
    <property type="molecule type" value="Genomic_DNA"/>
</dbReference>
<evidence type="ECO:0000256" key="7">
    <source>
        <dbReference type="ARBA" id="ARBA00023002"/>
    </source>
</evidence>
<evidence type="ECO:0000256" key="12">
    <source>
        <dbReference type="RuleBase" id="RU003862"/>
    </source>
</evidence>
<accession>A0A369AGC2</accession>
<dbReference type="Pfam" id="PF02219">
    <property type="entry name" value="MTHFR"/>
    <property type="match status" value="1"/>
</dbReference>
<organism evidence="13 14">
    <name type="scientific">Extensimonas vulgaris</name>
    <dbReference type="NCBI Taxonomy" id="1031594"/>
    <lineage>
        <taxon>Bacteria</taxon>
        <taxon>Pseudomonadati</taxon>
        <taxon>Pseudomonadota</taxon>
        <taxon>Betaproteobacteria</taxon>
        <taxon>Burkholderiales</taxon>
        <taxon>Comamonadaceae</taxon>
        <taxon>Extensimonas</taxon>
    </lineage>
</organism>
<keyword evidence="9" id="KW-0486">Methionine biosynthesis</keyword>
<reference evidence="13 14" key="1">
    <citation type="submission" date="2018-07" db="EMBL/GenBank/DDBJ databases">
        <title>Genomic Encyclopedia of Type Strains, Phase IV (KMG-IV): sequencing the most valuable type-strain genomes for metagenomic binning, comparative biology and taxonomic classification.</title>
        <authorList>
            <person name="Goeker M."/>
        </authorList>
    </citation>
    <scope>NUCLEOTIDE SEQUENCE [LARGE SCALE GENOMIC DNA]</scope>
    <source>
        <strain evidence="13 14">DSM 100911</strain>
    </source>
</reference>
<dbReference type="NCBIfam" id="TIGR00676">
    <property type="entry name" value="fadh2"/>
    <property type="match status" value="1"/>
</dbReference>
<dbReference type="GO" id="GO:0009086">
    <property type="term" value="P:methionine biosynthetic process"/>
    <property type="evidence" value="ECO:0007669"/>
    <property type="project" value="UniProtKB-KW"/>
</dbReference>
<dbReference type="Gene3D" id="3.20.20.220">
    <property type="match status" value="1"/>
</dbReference>
<evidence type="ECO:0000256" key="5">
    <source>
        <dbReference type="ARBA" id="ARBA00022630"/>
    </source>
</evidence>
<dbReference type="InterPro" id="IPR029041">
    <property type="entry name" value="FAD-linked_oxidoreductase-like"/>
</dbReference>
<comment type="catalytic activity">
    <reaction evidence="11">
        <text>(6S)-5-methyl-5,6,7,8-tetrahydrofolate + NAD(+) = (6R)-5,10-methylene-5,6,7,8-tetrahydrofolate + NADH + H(+)</text>
        <dbReference type="Rhea" id="RHEA:19821"/>
        <dbReference type="ChEBI" id="CHEBI:15378"/>
        <dbReference type="ChEBI" id="CHEBI:15636"/>
        <dbReference type="ChEBI" id="CHEBI:18608"/>
        <dbReference type="ChEBI" id="CHEBI:57540"/>
        <dbReference type="ChEBI" id="CHEBI:57945"/>
        <dbReference type="EC" id="1.5.1.54"/>
    </reaction>
    <physiologicalReaction direction="right-to-left" evidence="11">
        <dbReference type="Rhea" id="RHEA:19823"/>
    </physiologicalReaction>
</comment>
<dbReference type="InterPro" id="IPR004620">
    <property type="entry name" value="MTHF_reductase_bac"/>
</dbReference>
<comment type="cofactor">
    <cofactor evidence="1 12">
        <name>FAD</name>
        <dbReference type="ChEBI" id="CHEBI:57692"/>
    </cofactor>
</comment>
<keyword evidence="14" id="KW-1185">Reference proteome</keyword>
<comment type="pathway">
    <text evidence="2 12">One-carbon metabolism; tetrahydrofolate interconversion.</text>
</comment>
<dbReference type="Proteomes" id="UP000252174">
    <property type="component" value="Unassembled WGS sequence"/>
</dbReference>
<dbReference type="InterPro" id="IPR003171">
    <property type="entry name" value="Mehydrof_redctse-like"/>
</dbReference>
<evidence type="ECO:0000256" key="10">
    <source>
        <dbReference type="ARBA" id="ARBA00034478"/>
    </source>
</evidence>
<dbReference type="AlphaFoldDB" id="A0A369AGC2"/>